<keyword evidence="2" id="KW-1185">Reference proteome</keyword>
<sequence>MLSLVTAGLMLGLMLGRLLAPVPTAPHLLGAEAQGEALLLRFDQPAPVRAGQLEGALAIVVDANGETREGQFRLAGQPLRWRVEPRGSSLWITLLSTRPLQGEWDSTEEQGEWRLRILAKPR</sequence>
<reference evidence="2" key="1">
    <citation type="submission" date="2016-10" db="EMBL/GenBank/DDBJ databases">
        <authorList>
            <person name="Varghese N."/>
            <person name="Submissions S."/>
        </authorList>
    </citation>
    <scope>NUCLEOTIDE SEQUENCE [LARGE SCALE GENOMIC DNA]</scope>
    <source>
        <strain evidence="2">CCM 7469</strain>
    </source>
</reference>
<evidence type="ECO:0000313" key="2">
    <source>
        <dbReference type="Proteomes" id="UP000199636"/>
    </source>
</evidence>
<dbReference type="Proteomes" id="UP000199636">
    <property type="component" value="Unassembled WGS sequence"/>
</dbReference>
<name>A0A1G8K5N9_9PSED</name>
<evidence type="ECO:0000313" key="1">
    <source>
        <dbReference type="EMBL" id="SDI38130.1"/>
    </source>
</evidence>
<dbReference type="AlphaFoldDB" id="A0A1G8K5N9"/>
<organism evidence="1 2">
    <name type="scientific">Pseudomonas panipatensis</name>
    <dbReference type="NCBI Taxonomy" id="428992"/>
    <lineage>
        <taxon>Bacteria</taxon>
        <taxon>Pseudomonadati</taxon>
        <taxon>Pseudomonadota</taxon>
        <taxon>Gammaproteobacteria</taxon>
        <taxon>Pseudomonadales</taxon>
        <taxon>Pseudomonadaceae</taxon>
        <taxon>Pseudomonas</taxon>
    </lineage>
</organism>
<gene>
    <name evidence="1" type="ORF">SAMN05216272_108240</name>
</gene>
<proteinExistence type="predicted"/>
<dbReference type="EMBL" id="FNDS01000008">
    <property type="protein sequence ID" value="SDI38130.1"/>
    <property type="molecule type" value="Genomic_DNA"/>
</dbReference>
<protein>
    <submittedName>
        <fullName evidence="1">Uncharacterized protein</fullName>
    </submittedName>
</protein>
<accession>A0A1G8K5N9</accession>